<dbReference type="HOGENOM" id="CLU_100567_0_0_6"/>
<evidence type="ECO:0000313" key="2">
    <source>
        <dbReference type="Proteomes" id="UP000000593"/>
    </source>
</evidence>
<proteinExistence type="predicted"/>
<protein>
    <submittedName>
        <fullName evidence="1">Uncharacterized protein</fullName>
    </submittedName>
</protein>
<dbReference type="Proteomes" id="UP000000593">
    <property type="component" value="Chromosome 1"/>
</dbReference>
<organism evidence="1 2">
    <name type="scientific">Photobacterium profundum (strain SS9)</name>
    <dbReference type="NCBI Taxonomy" id="298386"/>
    <lineage>
        <taxon>Bacteria</taxon>
        <taxon>Pseudomonadati</taxon>
        <taxon>Pseudomonadota</taxon>
        <taxon>Gammaproteobacteria</taxon>
        <taxon>Vibrionales</taxon>
        <taxon>Vibrionaceae</taxon>
        <taxon>Photobacterium</taxon>
    </lineage>
</organism>
<dbReference type="AlphaFoldDB" id="Q6LRP1"/>
<gene>
    <name evidence="1" type="ordered locus">PBPRA1624</name>
</gene>
<name>Q6LRP1_PHOPR</name>
<accession>Q6LRP1</accession>
<dbReference type="EMBL" id="CR378668">
    <property type="protein sequence ID" value="CAG20035.1"/>
    <property type="molecule type" value="Genomic_DNA"/>
</dbReference>
<dbReference type="eggNOG" id="ENOG503318S">
    <property type="taxonomic scope" value="Bacteria"/>
</dbReference>
<evidence type="ECO:0000313" key="1">
    <source>
        <dbReference type="EMBL" id="CAG20035.1"/>
    </source>
</evidence>
<sequence length="176" mass="19691">MFHMDFMSLSVINRSLELSKGFESMVRSDLFLCAAPLLRLQLDNLLRYSALWIVEKPDEVCQQALAGTPIRKLKDRSGKKMTDAHLVAVLSKDIEWIKPVYEKTCGYVHLSESHFHKTLLSAENGKVSFGIGDKSKPVPPESYEEAVAAYNAVTTELLTYAQGWLETKSGYASSNT</sequence>
<keyword evidence="2" id="KW-1185">Reference proteome</keyword>
<dbReference type="KEGG" id="ppr:PBPRA1624"/>
<reference evidence="2" key="1">
    <citation type="journal article" date="2005" name="Science">
        <title>Life at depth: Photobacterium profundum genome sequence and expression analysis.</title>
        <authorList>
            <person name="Vezzi A."/>
            <person name="Campanaro S."/>
            <person name="D'Angelo M."/>
            <person name="Simonato F."/>
            <person name="Vitulo N."/>
            <person name="Lauro F.M."/>
            <person name="Cestaro A."/>
            <person name="Malacrida G."/>
            <person name="Simionati B."/>
            <person name="Cannata N."/>
            <person name="Romualdi C."/>
            <person name="Bartlett D.H."/>
            <person name="Valle G."/>
        </authorList>
    </citation>
    <scope>NUCLEOTIDE SEQUENCE [LARGE SCALE GENOMIC DNA]</scope>
    <source>
        <strain evidence="2">ATCC BAA-1253 / SS9</strain>
    </source>
</reference>